<evidence type="ECO:0000313" key="5">
    <source>
        <dbReference type="EMBL" id="EME43115.1"/>
    </source>
</evidence>
<dbReference type="PANTHER" id="PTHR37534">
    <property type="entry name" value="TRANSCRIPTIONAL ACTIVATOR PROTEIN UGA3"/>
    <property type="match status" value="1"/>
</dbReference>
<dbReference type="SUPFAM" id="SSF57701">
    <property type="entry name" value="Zn2/Cys6 DNA-binding domain"/>
    <property type="match status" value="1"/>
</dbReference>
<dbReference type="GO" id="GO:0000976">
    <property type="term" value="F:transcription cis-regulatory region binding"/>
    <property type="evidence" value="ECO:0007669"/>
    <property type="project" value="TreeGrafter"/>
</dbReference>
<dbReference type="InterPro" id="IPR021858">
    <property type="entry name" value="Fun_TF"/>
</dbReference>
<dbReference type="PROSITE" id="PS00463">
    <property type="entry name" value="ZN2_CY6_FUNGAL_1"/>
    <property type="match status" value="1"/>
</dbReference>
<dbReference type="GO" id="GO:0008270">
    <property type="term" value="F:zinc ion binding"/>
    <property type="evidence" value="ECO:0007669"/>
    <property type="project" value="InterPro"/>
</dbReference>
<sequence length="569" mass="63472">MRPGKGCASCRERHLKCHTKTGSAKCTRCLEADRECTFAPKYRFRPVAHVDGSTPGDSRLQLRHSKDQPWVSTRKRCLRGAPISGLLLSPSTPPEARLNYGAASIEHMLIHDVHDADNSRAPRRAPRGSSVRSSATPPPEARTIRTLPDHSCPASIDELTRRHEDHLDAATPDFLALVPTGSKDGASTTSLPTPGLVPNLNLSRREGDLLQHFINKVGPWFDVCDLSNSFQYELPRRAMHRPMVLYAILALTSRHLAVLSSNPEPAEASYYHGQCLRLVIDQLSGPESLYDDNLLSTVVCLRVYEEIEHANDEQHHLHGTGRLLRAIPQIAHSGGLGEAACWQALRQDIYISLTRSVAPSFQLELFDQSSAFTFRDDGSCANIVVLLFAKILRLAYSTEEQSNSRGWALLKLDVEAWNARRCRLFQPIYYEDFDVAEKRPTPIIHMISPPQVAAMQYYHACRLVLLMNAPEPEQLTGFSAAKRRRTLERDVTVHLVAIVGLAESNPFVENANLTATHLLRVAGYCITNSLQRGHVLQFLKQVEKVMGWSTAPTVATLKEQWNDLDGPND</sequence>
<feature type="region of interest" description="Disordered" evidence="3">
    <location>
        <begin position="116"/>
        <end position="153"/>
    </location>
</feature>
<dbReference type="Pfam" id="PF11951">
    <property type="entry name" value="Fungal_trans_2"/>
    <property type="match status" value="1"/>
</dbReference>
<evidence type="ECO:0000256" key="3">
    <source>
        <dbReference type="SAM" id="MobiDB-lite"/>
    </source>
</evidence>
<dbReference type="GO" id="GO:0000981">
    <property type="term" value="F:DNA-binding transcription factor activity, RNA polymerase II-specific"/>
    <property type="evidence" value="ECO:0007669"/>
    <property type="project" value="InterPro"/>
</dbReference>
<feature type="domain" description="Zn(2)-C6 fungal-type" evidence="4">
    <location>
        <begin position="6"/>
        <end position="38"/>
    </location>
</feature>
<dbReference type="PROSITE" id="PS50048">
    <property type="entry name" value="ZN2_CY6_FUNGAL_2"/>
    <property type="match status" value="1"/>
</dbReference>
<dbReference type="InterPro" id="IPR001138">
    <property type="entry name" value="Zn2Cys6_DnaBD"/>
</dbReference>
<evidence type="ECO:0000259" key="4">
    <source>
        <dbReference type="PROSITE" id="PS50048"/>
    </source>
</evidence>
<protein>
    <recommendedName>
        <fullName evidence="4">Zn(2)-C6 fungal-type domain-containing protein</fullName>
    </recommendedName>
</protein>
<evidence type="ECO:0000256" key="1">
    <source>
        <dbReference type="ARBA" id="ARBA00004123"/>
    </source>
</evidence>
<dbReference type="OMA" id="IAPWADI"/>
<dbReference type="SMART" id="SM00066">
    <property type="entry name" value="GAL4"/>
    <property type="match status" value="1"/>
</dbReference>
<dbReference type="GO" id="GO:0005634">
    <property type="term" value="C:nucleus"/>
    <property type="evidence" value="ECO:0007669"/>
    <property type="project" value="UniProtKB-SubCell"/>
</dbReference>
<dbReference type="eggNOG" id="ENOG502SJKS">
    <property type="taxonomic scope" value="Eukaryota"/>
</dbReference>
<name>M2YMG8_DOTSN</name>
<evidence type="ECO:0000313" key="6">
    <source>
        <dbReference type="Proteomes" id="UP000016933"/>
    </source>
</evidence>
<keyword evidence="2" id="KW-0539">Nucleus</keyword>
<accession>M2YMG8</accession>
<organism evidence="5 6">
    <name type="scientific">Dothistroma septosporum (strain NZE10 / CBS 128990)</name>
    <name type="common">Red band needle blight fungus</name>
    <name type="synonym">Mycosphaerella pini</name>
    <dbReference type="NCBI Taxonomy" id="675120"/>
    <lineage>
        <taxon>Eukaryota</taxon>
        <taxon>Fungi</taxon>
        <taxon>Dikarya</taxon>
        <taxon>Ascomycota</taxon>
        <taxon>Pezizomycotina</taxon>
        <taxon>Dothideomycetes</taxon>
        <taxon>Dothideomycetidae</taxon>
        <taxon>Mycosphaerellales</taxon>
        <taxon>Mycosphaerellaceae</taxon>
        <taxon>Dothistroma</taxon>
    </lineage>
</organism>
<keyword evidence="6" id="KW-1185">Reference proteome</keyword>
<dbReference type="OrthoDB" id="4525710at2759"/>
<comment type="subcellular location">
    <subcellularLocation>
        <location evidence="1">Nucleus</location>
    </subcellularLocation>
</comment>
<evidence type="ECO:0000256" key="2">
    <source>
        <dbReference type="ARBA" id="ARBA00023242"/>
    </source>
</evidence>
<dbReference type="Gene3D" id="4.10.240.10">
    <property type="entry name" value="Zn(2)-C6 fungal-type DNA-binding domain"/>
    <property type="match status" value="1"/>
</dbReference>
<dbReference type="HOGENOM" id="CLU_008719_1_2_1"/>
<reference evidence="6" key="1">
    <citation type="journal article" date="2012" name="PLoS Genet.">
        <title>The genomes of the fungal plant pathogens Cladosporium fulvum and Dothistroma septosporum reveal adaptation to different hosts and lifestyles but also signatures of common ancestry.</title>
        <authorList>
            <person name="de Wit P.J.G.M."/>
            <person name="van der Burgt A."/>
            <person name="Oekmen B."/>
            <person name="Stergiopoulos I."/>
            <person name="Abd-Elsalam K.A."/>
            <person name="Aerts A.L."/>
            <person name="Bahkali A.H."/>
            <person name="Beenen H.G."/>
            <person name="Chettri P."/>
            <person name="Cox M.P."/>
            <person name="Datema E."/>
            <person name="de Vries R.P."/>
            <person name="Dhillon B."/>
            <person name="Ganley A.R."/>
            <person name="Griffiths S.A."/>
            <person name="Guo Y."/>
            <person name="Hamelin R.C."/>
            <person name="Henrissat B."/>
            <person name="Kabir M.S."/>
            <person name="Jashni M.K."/>
            <person name="Kema G."/>
            <person name="Klaubauf S."/>
            <person name="Lapidus A."/>
            <person name="Levasseur A."/>
            <person name="Lindquist E."/>
            <person name="Mehrabi R."/>
            <person name="Ohm R.A."/>
            <person name="Owen T.J."/>
            <person name="Salamov A."/>
            <person name="Schwelm A."/>
            <person name="Schijlen E."/>
            <person name="Sun H."/>
            <person name="van den Burg H.A."/>
            <person name="van Ham R.C.H.J."/>
            <person name="Zhang S."/>
            <person name="Goodwin S.B."/>
            <person name="Grigoriev I.V."/>
            <person name="Collemare J."/>
            <person name="Bradshaw R.E."/>
        </authorList>
    </citation>
    <scope>NUCLEOTIDE SEQUENCE [LARGE SCALE GENOMIC DNA]</scope>
    <source>
        <strain evidence="6">NZE10 / CBS 128990</strain>
    </source>
</reference>
<dbReference type="AlphaFoldDB" id="M2YMG8"/>
<reference evidence="5 6" key="2">
    <citation type="journal article" date="2012" name="PLoS Pathog.">
        <title>Diverse lifestyles and strategies of plant pathogenesis encoded in the genomes of eighteen Dothideomycetes fungi.</title>
        <authorList>
            <person name="Ohm R.A."/>
            <person name="Feau N."/>
            <person name="Henrissat B."/>
            <person name="Schoch C.L."/>
            <person name="Horwitz B.A."/>
            <person name="Barry K.W."/>
            <person name="Condon B.J."/>
            <person name="Copeland A.C."/>
            <person name="Dhillon B."/>
            <person name="Glaser F."/>
            <person name="Hesse C.N."/>
            <person name="Kosti I."/>
            <person name="LaButti K."/>
            <person name="Lindquist E.A."/>
            <person name="Lucas S."/>
            <person name="Salamov A.A."/>
            <person name="Bradshaw R.E."/>
            <person name="Ciuffetti L."/>
            <person name="Hamelin R.C."/>
            <person name="Kema G.H.J."/>
            <person name="Lawrence C."/>
            <person name="Scott J.A."/>
            <person name="Spatafora J.W."/>
            <person name="Turgeon B.G."/>
            <person name="de Wit P.J.G.M."/>
            <person name="Zhong S."/>
            <person name="Goodwin S.B."/>
            <person name="Grigoriev I.V."/>
        </authorList>
    </citation>
    <scope>NUCLEOTIDE SEQUENCE [LARGE SCALE GENOMIC DNA]</scope>
    <source>
        <strain evidence="6">NZE10 / CBS 128990</strain>
    </source>
</reference>
<dbReference type="Proteomes" id="UP000016933">
    <property type="component" value="Unassembled WGS sequence"/>
</dbReference>
<dbReference type="EMBL" id="KB446540">
    <property type="protein sequence ID" value="EME43115.1"/>
    <property type="molecule type" value="Genomic_DNA"/>
</dbReference>
<dbReference type="CDD" id="cd00067">
    <property type="entry name" value="GAL4"/>
    <property type="match status" value="1"/>
</dbReference>
<proteinExistence type="predicted"/>
<gene>
    <name evidence="5" type="ORF">DOTSEDRAFT_132735</name>
</gene>
<dbReference type="STRING" id="675120.M2YMG8"/>
<dbReference type="InterPro" id="IPR036864">
    <property type="entry name" value="Zn2-C6_fun-type_DNA-bd_sf"/>
</dbReference>
<dbReference type="CDD" id="cd12148">
    <property type="entry name" value="fungal_TF_MHR"/>
    <property type="match status" value="1"/>
</dbReference>
<dbReference type="GO" id="GO:0045944">
    <property type="term" value="P:positive regulation of transcription by RNA polymerase II"/>
    <property type="evidence" value="ECO:0007669"/>
    <property type="project" value="TreeGrafter"/>
</dbReference>
<dbReference type="PANTHER" id="PTHR37534:SF25">
    <property type="entry name" value="ZN(II)2CYS6 TRANSCRIPTION FACTOR (EUROFUNG)"/>
    <property type="match status" value="1"/>
</dbReference>